<feature type="compositionally biased region" description="Polar residues" evidence="1">
    <location>
        <begin position="87"/>
        <end position="97"/>
    </location>
</feature>
<feature type="region of interest" description="Disordered" evidence="1">
    <location>
        <begin position="584"/>
        <end position="603"/>
    </location>
</feature>
<comment type="caution">
    <text evidence="5">The sequence shown here is derived from an EMBL/GenBank/DDBJ whole genome shotgun (WGS) entry which is preliminary data.</text>
</comment>
<feature type="region of interest" description="Disordered" evidence="1">
    <location>
        <begin position="504"/>
        <end position="528"/>
    </location>
</feature>
<gene>
    <name evidence="5" type="ORF">NEMBOFW57_001702</name>
</gene>
<feature type="domain" description="EGF-like" evidence="3 4">
    <location>
        <begin position="354"/>
        <end position="365"/>
    </location>
</feature>
<feature type="compositionally biased region" description="Low complexity" evidence="1">
    <location>
        <begin position="119"/>
        <end position="130"/>
    </location>
</feature>
<dbReference type="AlphaFoldDB" id="A0AAD4F6K6"/>
<keyword evidence="2" id="KW-0812">Transmembrane</keyword>
<keyword evidence="2" id="KW-1133">Transmembrane helix</keyword>
<keyword evidence="6" id="KW-1185">Reference proteome</keyword>
<sequence>MPDNWGSPSPGPSPDFPDPIYGETIMEESAYGDDDAEESRLVRSASIGKRAKPTLVSAAVPRGADTGNRGQRPAPQPVQGSRDGAGSVQNSSSSGTIPTAMRLPIGMAMTQDTLLDAYSSASADDPSTASQRTTPSPNPAAAGRAYSRLSAIRRPPRLDIDAVRKAEARGSLTSLPDLIRRATRLAASLEKGRRPASRFDDLDDFPDYAYDGEKHRSGLSDMLAAFPPPAHLAPTQSRRSFRDSIREQVQSWPLPINFNRTPNTSQEAVPNSESDGSGRKRGRRCCGLPLWGFILVLVVVLILVTAAVVIPVEFFVIRKQNGDNSAQQELQQCRQQLTCANGGTNVVNQGVCSCNCISGFTGVDCTVPNDTGCTTIALTGTTNNSNNNNVTIGDAIPRLIQQAQSNFSIPLSANAILPKLDSENLSCSAENALVTFDGRATRQDLVQPDTVNAAIVDGVLYTTITIVLAPLTTFTLGAALPTVGPGGVGTSFTTSITSGFATTISVSRQPPPPPSSSATTTRGPTSTSMVTTTMTMSSGAPMPTASFAVSEDVLDFARVAVLYILQEDSLADAETAQVTLQKFLGSSSSSSSSGTTGSSSGLSVDAARNVTVGGGRSVDLVNFVLDMGGANGRVGGRRVSSRGLVGRRGWVGDVAVEVHSGGLGDGRRRNARGRCGVDMI</sequence>
<dbReference type="Proteomes" id="UP001197093">
    <property type="component" value="Unassembled WGS sequence"/>
</dbReference>
<feature type="compositionally biased region" description="Low complexity" evidence="1">
    <location>
        <begin position="516"/>
        <end position="528"/>
    </location>
</feature>
<keyword evidence="2" id="KW-0472">Membrane</keyword>
<evidence type="ECO:0000256" key="2">
    <source>
        <dbReference type="SAM" id="Phobius"/>
    </source>
</evidence>
<evidence type="ECO:0000313" key="6">
    <source>
        <dbReference type="Proteomes" id="UP001197093"/>
    </source>
</evidence>
<protein>
    <recommendedName>
        <fullName evidence="3 4">EGF-like domain-containing protein</fullName>
    </recommendedName>
</protein>
<evidence type="ECO:0000259" key="4">
    <source>
        <dbReference type="PROSITE" id="PS01186"/>
    </source>
</evidence>
<evidence type="ECO:0000259" key="3">
    <source>
        <dbReference type="PROSITE" id="PS00022"/>
    </source>
</evidence>
<organism evidence="5 6">
    <name type="scientific">Staphylotrichum longicolle</name>
    <dbReference type="NCBI Taxonomy" id="669026"/>
    <lineage>
        <taxon>Eukaryota</taxon>
        <taxon>Fungi</taxon>
        <taxon>Dikarya</taxon>
        <taxon>Ascomycota</taxon>
        <taxon>Pezizomycotina</taxon>
        <taxon>Sordariomycetes</taxon>
        <taxon>Sordariomycetidae</taxon>
        <taxon>Sordariales</taxon>
        <taxon>Chaetomiaceae</taxon>
        <taxon>Staphylotrichum</taxon>
    </lineage>
</organism>
<feature type="transmembrane region" description="Helical" evidence="2">
    <location>
        <begin position="290"/>
        <end position="317"/>
    </location>
</feature>
<dbReference type="PANTHER" id="PTHR17178:SF0">
    <property type="entry name" value="SERGLYCIN"/>
    <property type="match status" value="1"/>
</dbReference>
<dbReference type="PANTHER" id="PTHR17178">
    <property type="entry name" value="SECRETORY GRANULE PROTEOGLYCAN CORE PROTEIN"/>
    <property type="match status" value="1"/>
</dbReference>
<feature type="region of interest" description="Disordered" evidence="1">
    <location>
        <begin position="1"/>
        <end position="99"/>
    </location>
</feature>
<accession>A0AAD4F6K6</accession>
<dbReference type="PROSITE" id="PS01186">
    <property type="entry name" value="EGF_2"/>
    <property type="match status" value="1"/>
</dbReference>
<feature type="region of interest" description="Disordered" evidence="1">
    <location>
        <begin position="119"/>
        <end position="144"/>
    </location>
</feature>
<reference evidence="5" key="1">
    <citation type="submission" date="2023-02" db="EMBL/GenBank/DDBJ databases">
        <authorList>
            <person name="Palmer J.M."/>
        </authorList>
    </citation>
    <scope>NUCLEOTIDE SEQUENCE</scope>
    <source>
        <strain evidence="5">FW57</strain>
    </source>
</reference>
<feature type="region of interest" description="Disordered" evidence="1">
    <location>
        <begin position="256"/>
        <end position="281"/>
    </location>
</feature>
<feature type="compositionally biased region" description="Polar residues" evidence="1">
    <location>
        <begin position="258"/>
        <end position="275"/>
    </location>
</feature>
<evidence type="ECO:0000313" key="5">
    <source>
        <dbReference type="EMBL" id="KAG7291683.1"/>
    </source>
</evidence>
<evidence type="ECO:0000256" key="1">
    <source>
        <dbReference type="SAM" id="MobiDB-lite"/>
    </source>
</evidence>
<dbReference type="PROSITE" id="PS00022">
    <property type="entry name" value="EGF_1"/>
    <property type="match status" value="1"/>
</dbReference>
<name>A0AAD4F6K6_9PEZI</name>
<dbReference type="EMBL" id="JAHCVI010000001">
    <property type="protein sequence ID" value="KAG7291683.1"/>
    <property type="molecule type" value="Genomic_DNA"/>
</dbReference>
<dbReference type="InterPro" id="IPR000742">
    <property type="entry name" value="EGF"/>
</dbReference>
<proteinExistence type="predicted"/>